<keyword evidence="3" id="KW-1185">Reference proteome</keyword>
<organism evidence="2 3">
    <name type="scientific">Hydrobacter penzbergensis</name>
    <dbReference type="NCBI Taxonomy" id="1235997"/>
    <lineage>
        <taxon>Bacteria</taxon>
        <taxon>Pseudomonadati</taxon>
        <taxon>Bacteroidota</taxon>
        <taxon>Chitinophagia</taxon>
        <taxon>Chitinophagales</taxon>
        <taxon>Chitinophagaceae</taxon>
        <taxon>Hydrobacter</taxon>
    </lineage>
</organism>
<feature type="transmembrane region" description="Helical" evidence="1">
    <location>
        <begin position="16"/>
        <end position="33"/>
    </location>
</feature>
<accession>A0A8X8IDW8</accession>
<comment type="caution">
    <text evidence="2">The sequence shown here is derived from an EMBL/GenBank/DDBJ whole genome shotgun (WGS) entry which is preliminary data.</text>
</comment>
<proteinExistence type="predicted"/>
<dbReference type="RefSeq" id="WP_092722621.1">
    <property type="nucleotide sequence ID" value="NZ_FNNO01000003.1"/>
</dbReference>
<dbReference type="AlphaFoldDB" id="A0A8X8IDW8"/>
<evidence type="ECO:0000313" key="2">
    <source>
        <dbReference type="EMBL" id="SDW48643.1"/>
    </source>
</evidence>
<dbReference type="EMBL" id="FNNO01000003">
    <property type="protein sequence ID" value="SDW48643.1"/>
    <property type="molecule type" value="Genomic_DNA"/>
</dbReference>
<keyword evidence="1" id="KW-0472">Membrane</keyword>
<feature type="transmembrane region" description="Helical" evidence="1">
    <location>
        <begin position="53"/>
        <end position="72"/>
    </location>
</feature>
<reference evidence="2 3" key="1">
    <citation type="submission" date="2016-10" db="EMBL/GenBank/DDBJ databases">
        <authorList>
            <person name="Varghese N."/>
            <person name="Submissions S."/>
        </authorList>
    </citation>
    <scope>NUCLEOTIDE SEQUENCE [LARGE SCALE GENOMIC DNA]</scope>
    <source>
        <strain evidence="2 3">DSM 25353</strain>
    </source>
</reference>
<evidence type="ECO:0000313" key="3">
    <source>
        <dbReference type="Proteomes" id="UP000198711"/>
    </source>
</evidence>
<sequence>MNEAILFSERQKFRQWWMWLILLLVNGLMLFAFCKQMAGGATLESKPAGNGGLIFSVVLTLLVTFLISQISLDTQVRKDGIYVRFFPFRLSFKQYSWTQITRAYIREYNPLMEYGGWGMRYGFFGRGRALNVVGNKGLQLEFTDGTKLLIGTQEPAQLEAVLRQLGRLTV</sequence>
<protein>
    <submittedName>
        <fullName evidence="2">Uncharacterized protein</fullName>
    </submittedName>
</protein>
<dbReference type="Proteomes" id="UP000198711">
    <property type="component" value="Unassembled WGS sequence"/>
</dbReference>
<keyword evidence="1" id="KW-1133">Transmembrane helix</keyword>
<name>A0A8X8IDW8_9BACT</name>
<keyword evidence="1" id="KW-0812">Transmembrane</keyword>
<gene>
    <name evidence="2" type="ORF">SAMN05444410_10394</name>
</gene>
<evidence type="ECO:0000256" key="1">
    <source>
        <dbReference type="SAM" id="Phobius"/>
    </source>
</evidence>